<dbReference type="EMBL" id="PFBZ01000015">
    <property type="protein sequence ID" value="PIT86956.1"/>
    <property type="molecule type" value="Genomic_DNA"/>
</dbReference>
<keyword evidence="6" id="KW-0472">Membrane</keyword>
<sequence length="258" mass="27327">MQDQAKQGGVSGSMLGNMSPAHVFIFGIVEGILVLCTIGFFIMLGLYFGDGASPKKTKVAVNPTPTAQPVGAPTAEAGPVSLRNVDDKEDHIRGDVDAEITLVEYSDFECPFCSRFTPTVDQILADYDGDVRVVYRHFPLRSIHAQAAGAAEASECAAEQGKFWEFHDELFANQASLGASLYSDIAGRLGLNVSQFESCVSSNKYASAVQEDEQDAQAAGGRGTPYSVLIGPNGETVPLSGALPFSSVKPVIDELLAS</sequence>
<evidence type="ECO:0000256" key="4">
    <source>
        <dbReference type="ARBA" id="ARBA00023157"/>
    </source>
</evidence>
<keyword evidence="6" id="KW-0812">Transmembrane</keyword>
<dbReference type="AlphaFoldDB" id="A0A2M6W2C2"/>
<keyword evidence="5" id="KW-0676">Redox-active center</keyword>
<name>A0A2M6W2C2_9BACT</name>
<evidence type="ECO:0000256" key="1">
    <source>
        <dbReference type="ARBA" id="ARBA00005791"/>
    </source>
</evidence>
<evidence type="ECO:0000256" key="2">
    <source>
        <dbReference type="ARBA" id="ARBA00022729"/>
    </source>
</evidence>
<keyword evidence="6" id="KW-1133">Transmembrane helix</keyword>
<dbReference type="Proteomes" id="UP000229362">
    <property type="component" value="Unassembled WGS sequence"/>
</dbReference>
<proteinExistence type="inferred from homology"/>
<dbReference type="InterPro" id="IPR013766">
    <property type="entry name" value="Thioredoxin_domain"/>
</dbReference>
<keyword evidence="4" id="KW-1015">Disulfide bond</keyword>
<evidence type="ECO:0000256" key="5">
    <source>
        <dbReference type="ARBA" id="ARBA00023284"/>
    </source>
</evidence>
<evidence type="ECO:0000256" key="6">
    <source>
        <dbReference type="SAM" id="Phobius"/>
    </source>
</evidence>
<dbReference type="InterPro" id="IPR036249">
    <property type="entry name" value="Thioredoxin-like_sf"/>
</dbReference>
<dbReference type="Pfam" id="PF13462">
    <property type="entry name" value="Thioredoxin_4"/>
    <property type="match status" value="1"/>
</dbReference>
<protein>
    <recommendedName>
        <fullName evidence="7">Thioredoxin domain-containing protein</fullName>
    </recommendedName>
</protein>
<dbReference type="Gene3D" id="3.40.30.10">
    <property type="entry name" value="Glutaredoxin"/>
    <property type="match status" value="1"/>
</dbReference>
<dbReference type="PANTHER" id="PTHR13887">
    <property type="entry name" value="GLUTATHIONE S-TRANSFERASE KAPPA"/>
    <property type="match status" value="1"/>
</dbReference>
<feature type="transmembrane region" description="Helical" evidence="6">
    <location>
        <begin position="23"/>
        <end position="48"/>
    </location>
</feature>
<evidence type="ECO:0000313" key="9">
    <source>
        <dbReference type="Proteomes" id="UP000229362"/>
    </source>
</evidence>
<evidence type="ECO:0000256" key="3">
    <source>
        <dbReference type="ARBA" id="ARBA00023002"/>
    </source>
</evidence>
<feature type="domain" description="Thioredoxin" evidence="7">
    <location>
        <begin position="61"/>
        <end position="257"/>
    </location>
</feature>
<reference evidence="9" key="1">
    <citation type="submission" date="2017-09" db="EMBL/GenBank/DDBJ databases">
        <title>Depth-based differentiation of microbial function through sediment-hosted aquifers and enrichment of novel symbionts in the deep terrestrial subsurface.</title>
        <authorList>
            <person name="Probst A.J."/>
            <person name="Ladd B."/>
            <person name="Jarett J.K."/>
            <person name="Geller-Mcgrath D.E."/>
            <person name="Sieber C.M.K."/>
            <person name="Emerson J.B."/>
            <person name="Anantharaman K."/>
            <person name="Thomas B.C."/>
            <person name="Malmstrom R."/>
            <person name="Stieglmeier M."/>
            <person name="Klingl A."/>
            <person name="Woyke T."/>
            <person name="Ryan C.M."/>
            <person name="Banfield J.F."/>
        </authorList>
    </citation>
    <scope>NUCLEOTIDE SEQUENCE [LARGE SCALE GENOMIC DNA]</scope>
</reference>
<dbReference type="GO" id="GO:0016491">
    <property type="term" value="F:oxidoreductase activity"/>
    <property type="evidence" value="ECO:0007669"/>
    <property type="project" value="UniProtKB-KW"/>
</dbReference>
<comment type="caution">
    <text evidence="8">The sequence shown here is derived from an EMBL/GenBank/DDBJ whole genome shotgun (WGS) entry which is preliminary data.</text>
</comment>
<dbReference type="PANTHER" id="PTHR13887:SF14">
    <property type="entry name" value="DISULFIDE BOND FORMATION PROTEIN D"/>
    <property type="match status" value="1"/>
</dbReference>
<comment type="similarity">
    <text evidence="1">Belongs to the thioredoxin family. DsbA subfamily.</text>
</comment>
<dbReference type="PROSITE" id="PS51352">
    <property type="entry name" value="THIOREDOXIN_2"/>
    <property type="match status" value="1"/>
</dbReference>
<dbReference type="InterPro" id="IPR012336">
    <property type="entry name" value="Thioredoxin-like_fold"/>
</dbReference>
<organism evidence="8 9">
    <name type="scientific">Candidatus Magasanikbacteria bacterium CG10_big_fil_rev_8_21_14_0_10_43_6</name>
    <dbReference type="NCBI Taxonomy" id="1974650"/>
    <lineage>
        <taxon>Bacteria</taxon>
        <taxon>Candidatus Magasanikiibacteriota</taxon>
    </lineage>
</organism>
<gene>
    <name evidence="8" type="ORF">COU33_00325</name>
</gene>
<evidence type="ECO:0000313" key="8">
    <source>
        <dbReference type="EMBL" id="PIT86956.1"/>
    </source>
</evidence>
<keyword evidence="2" id="KW-0732">Signal</keyword>
<accession>A0A2M6W2C2</accession>
<keyword evidence="3" id="KW-0560">Oxidoreductase</keyword>
<dbReference type="SUPFAM" id="SSF52833">
    <property type="entry name" value="Thioredoxin-like"/>
    <property type="match status" value="1"/>
</dbReference>
<evidence type="ECO:0000259" key="7">
    <source>
        <dbReference type="PROSITE" id="PS51352"/>
    </source>
</evidence>